<dbReference type="AlphaFoldDB" id="A0A478EDS9"/>
<dbReference type="Proteomes" id="UP000053095">
    <property type="component" value="Unassembled WGS sequence"/>
</dbReference>
<proteinExistence type="predicted"/>
<dbReference type="InterPro" id="IPR056124">
    <property type="entry name" value="DUF7707"/>
</dbReference>
<evidence type="ECO:0000313" key="3">
    <source>
        <dbReference type="EMBL" id="GAM43059.1"/>
    </source>
</evidence>
<dbReference type="PANTHER" id="PTHR38118:SF4">
    <property type="match status" value="1"/>
</dbReference>
<keyword evidence="1" id="KW-0732">Signal</keyword>
<dbReference type="PANTHER" id="PTHR38118">
    <property type="entry name" value="ANCHORED CELL WALL PROTEIN 11-RELATED"/>
    <property type="match status" value="1"/>
</dbReference>
<evidence type="ECO:0000313" key="4">
    <source>
        <dbReference type="Proteomes" id="UP000053095"/>
    </source>
</evidence>
<evidence type="ECO:0000256" key="1">
    <source>
        <dbReference type="SAM" id="SignalP"/>
    </source>
</evidence>
<accession>A0A478EDS9</accession>
<reference evidence="4" key="1">
    <citation type="journal article" date="2015" name="Genome Announc.">
        <title>Draft genome sequence of Talaromyces cellulolyticus strain Y-94, a source of lignocellulosic biomass-degrading enzymes.</title>
        <authorList>
            <person name="Fujii T."/>
            <person name="Koike H."/>
            <person name="Sawayama S."/>
            <person name="Yano S."/>
            <person name="Inoue H."/>
        </authorList>
    </citation>
    <scope>NUCLEOTIDE SEQUENCE [LARGE SCALE GENOMIC DNA]</scope>
    <source>
        <strain evidence="4">Y-94</strain>
    </source>
</reference>
<organism evidence="3 4">
    <name type="scientific">Talaromyces pinophilus</name>
    <name type="common">Penicillium pinophilum</name>
    <dbReference type="NCBI Taxonomy" id="128442"/>
    <lineage>
        <taxon>Eukaryota</taxon>
        <taxon>Fungi</taxon>
        <taxon>Dikarya</taxon>
        <taxon>Ascomycota</taxon>
        <taxon>Pezizomycotina</taxon>
        <taxon>Eurotiomycetes</taxon>
        <taxon>Eurotiomycetidae</taxon>
        <taxon>Eurotiales</taxon>
        <taxon>Trichocomaceae</taxon>
        <taxon>Talaromyces</taxon>
        <taxon>Talaromyces sect. Talaromyces</taxon>
    </lineage>
</organism>
<name>A0A478EDS9_TALPI</name>
<feature type="signal peptide" evidence="1">
    <location>
        <begin position="1"/>
        <end position="18"/>
    </location>
</feature>
<feature type="chain" id="PRO_5019770829" description="DUF7707 domain-containing protein" evidence="1">
    <location>
        <begin position="19"/>
        <end position="200"/>
    </location>
</feature>
<evidence type="ECO:0000259" key="2">
    <source>
        <dbReference type="Pfam" id="PF24808"/>
    </source>
</evidence>
<dbReference type="Pfam" id="PF24808">
    <property type="entry name" value="DUF7707"/>
    <property type="match status" value="1"/>
</dbReference>
<dbReference type="EMBL" id="DF933840">
    <property type="protein sequence ID" value="GAM43059.1"/>
    <property type="molecule type" value="Genomic_DNA"/>
</dbReference>
<sequence>MRSSAVLILAAFVAEATAYYNYTFPAGFNLGEVSSTKLGQWCQGERNTCPLVCGGAASANDCDATTLNFDCTCSNGTTPDLTPYKNTIPFYVCQENYGQCIANNPNDLDAQQACKANATCGTIDLSAVSSTSTSASSTTAASTTGASTLATTAAAATTGTASGTAASATATHGAAALQISADRATGLFAAAMLAFFGMML</sequence>
<protein>
    <recommendedName>
        <fullName evidence="2">DUF7707 domain-containing protein</fullName>
    </recommendedName>
</protein>
<gene>
    <name evidence="3" type="ORF">TCE0_044r17570</name>
</gene>
<feature type="domain" description="DUF7707" evidence="2">
    <location>
        <begin position="28"/>
        <end position="123"/>
    </location>
</feature>
<keyword evidence="4" id="KW-1185">Reference proteome</keyword>